<comment type="caution">
    <text evidence="2">The sequence shown here is derived from an EMBL/GenBank/DDBJ whole genome shotgun (WGS) entry which is preliminary data.</text>
</comment>
<proteinExistence type="predicted"/>
<accession>A0A5B7JYA5</accession>
<dbReference type="AlphaFoldDB" id="A0A5B7JYA5"/>
<evidence type="ECO:0000313" key="3">
    <source>
        <dbReference type="Proteomes" id="UP000324222"/>
    </source>
</evidence>
<sequence length="49" mass="5505">MEVKSFYGPFTFTLADVNTSRHLRNPDDPFPLPPLPGSRVPSPRHAREG</sequence>
<keyword evidence="3" id="KW-1185">Reference proteome</keyword>
<reference evidence="2 3" key="1">
    <citation type="submission" date="2019-05" db="EMBL/GenBank/DDBJ databases">
        <title>Another draft genome of Portunus trituberculatus and its Hox gene families provides insights of decapod evolution.</title>
        <authorList>
            <person name="Jeong J.-H."/>
            <person name="Song I."/>
            <person name="Kim S."/>
            <person name="Choi T."/>
            <person name="Kim D."/>
            <person name="Ryu S."/>
            <person name="Kim W."/>
        </authorList>
    </citation>
    <scope>NUCLEOTIDE SEQUENCE [LARGE SCALE GENOMIC DNA]</scope>
    <source>
        <tissue evidence="2">Muscle</tissue>
    </source>
</reference>
<dbReference type="EMBL" id="VSRR010134203">
    <property type="protein sequence ID" value="MPD03012.1"/>
    <property type="molecule type" value="Genomic_DNA"/>
</dbReference>
<feature type="region of interest" description="Disordered" evidence="1">
    <location>
        <begin position="20"/>
        <end position="49"/>
    </location>
</feature>
<name>A0A5B7JYA5_PORTR</name>
<dbReference type="Proteomes" id="UP000324222">
    <property type="component" value="Unassembled WGS sequence"/>
</dbReference>
<protein>
    <submittedName>
        <fullName evidence="2">Uncharacterized protein</fullName>
    </submittedName>
</protein>
<gene>
    <name evidence="2" type="ORF">E2C01_098626</name>
</gene>
<evidence type="ECO:0000256" key="1">
    <source>
        <dbReference type="SAM" id="MobiDB-lite"/>
    </source>
</evidence>
<evidence type="ECO:0000313" key="2">
    <source>
        <dbReference type="EMBL" id="MPD03012.1"/>
    </source>
</evidence>
<organism evidence="2 3">
    <name type="scientific">Portunus trituberculatus</name>
    <name type="common">Swimming crab</name>
    <name type="synonym">Neptunus trituberculatus</name>
    <dbReference type="NCBI Taxonomy" id="210409"/>
    <lineage>
        <taxon>Eukaryota</taxon>
        <taxon>Metazoa</taxon>
        <taxon>Ecdysozoa</taxon>
        <taxon>Arthropoda</taxon>
        <taxon>Crustacea</taxon>
        <taxon>Multicrustacea</taxon>
        <taxon>Malacostraca</taxon>
        <taxon>Eumalacostraca</taxon>
        <taxon>Eucarida</taxon>
        <taxon>Decapoda</taxon>
        <taxon>Pleocyemata</taxon>
        <taxon>Brachyura</taxon>
        <taxon>Eubrachyura</taxon>
        <taxon>Portunoidea</taxon>
        <taxon>Portunidae</taxon>
        <taxon>Portuninae</taxon>
        <taxon>Portunus</taxon>
    </lineage>
</organism>